<accession>A0A848D2K7</accession>
<dbReference type="InterPro" id="IPR029062">
    <property type="entry name" value="Class_I_gatase-like"/>
</dbReference>
<protein>
    <submittedName>
        <fullName evidence="2">DJ-1/PfpI family protein</fullName>
    </submittedName>
</protein>
<dbReference type="CDD" id="cd03135">
    <property type="entry name" value="GATase1_DJ-1"/>
    <property type="match status" value="1"/>
</dbReference>
<dbReference type="EMBL" id="JABAGO010000043">
    <property type="protein sequence ID" value="NMF00293.1"/>
    <property type="molecule type" value="Genomic_DNA"/>
</dbReference>
<dbReference type="Gene3D" id="3.40.50.880">
    <property type="match status" value="1"/>
</dbReference>
<dbReference type="Proteomes" id="UP000561326">
    <property type="component" value="Unassembled WGS sequence"/>
</dbReference>
<proteinExistence type="predicted"/>
<dbReference type="PANTHER" id="PTHR48094:SF5">
    <property type="entry name" value="PROTEIN DJ-1 HOMOLOG"/>
    <property type="match status" value="1"/>
</dbReference>
<dbReference type="RefSeq" id="WP_021621742.1">
    <property type="nucleotide sequence ID" value="NZ_CABKST010000141.1"/>
</dbReference>
<evidence type="ECO:0000313" key="2">
    <source>
        <dbReference type="EMBL" id="NMF00293.1"/>
    </source>
</evidence>
<organism evidence="2 3">
    <name type="scientific">Aneurinibacillus aneurinilyticus</name>
    <name type="common">Bacillus aneurinolyticus</name>
    <dbReference type="NCBI Taxonomy" id="1391"/>
    <lineage>
        <taxon>Bacteria</taxon>
        <taxon>Bacillati</taxon>
        <taxon>Bacillota</taxon>
        <taxon>Bacilli</taxon>
        <taxon>Bacillales</taxon>
        <taxon>Paenibacillaceae</taxon>
        <taxon>Aneurinibacillus group</taxon>
        <taxon>Aneurinibacillus</taxon>
    </lineage>
</organism>
<dbReference type="AlphaFoldDB" id="A0A848D2K7"/>
<dbReference type="OrthoDB" id="9800516at2"/>
<gene>
    <name evidence="2" type="ORF">HF838_18870</name>
</gene>
<dbReference type="InterPro" id="IPR050325">
    <property type="entry name" value="Prot/Nucl_acid_deglycase"/>
</dbReference>
<dbReference type="Pfam" id="PF01965">
    <property type="entry name" value="DJ-1_PfpI"/>
    <property type="match status" value="1"/>
</dbReference>
<dbReference type="PANTHER" id="PTHR48094">
    <property type="entry name" value="PROTEIN/NUCLEIC ACID DEGLYCASE DJ-1-RELATED"/>
    <property type="match status" value="1"/>
</dbReference>
<name>A0A848D2K7_ANEAE</name>
<evidence type="ECO:0000259" key="1">
    <source>
        <dbReference type="Pfam" id="PF01965"/>
    </source>
</evidence>
<dbReference type="GeneID" id="92839355"/>
<feature type="domain" description="DJ-1/PfpI" evidence="1">
    <location>
        <begin position="2"/>
        <end position="177"/>
    </location>
</feature>
<reference evidence="2 3" key="1">
    <citation type="submission" date="2020-04" db="EMBL/GenBank/DDBJ databases">
        <authorList>
            <person name="Hitch T.C.A."/>
            <person name="Wylensek D."/>
            <person name="Clavel T."/>
        </authorList>
    </citation>
    <scope>NUCLEOTIDE SEQUENCE [LARGE SCALE GENOMIC DNA]</scope>
    <source>
        <strain evidence="2 3">WB01_D5_05</strain>
    </source>
</reference>
<dbReference type="InterPro" id="IPR002818">
    <property type="entry name" value="DJ-1/PfpI"/>
</dbReference>
<dbReference type="SUPFAM" id="SSF52317">
    <property type="entry name" value="Class I glutamine amidotransferase-like"/>
    <property type="match status" value="1"/>
</dbReference>
<evidence type="ECO:0000313" key="3">
    <source>
        <dbReference type="Proteomes" id="UP000561326"/>
    </source>
</evidence>
<sequence>MKKVLLLLANGFEAVEASVFTDVIGWNLLSGDGSTKLVTVGTRDKLKCTFNFTIIPEMTLDEVDVDEFDALAIPGGFEEAGFYQDAYSEEFLNIIREFDQAKKIIASVCVASLPVAKSGVLNGRKATTYNLKDGIRQEELATYGVHVVNQPIVIDKNIITSYNPSTAFDVAFKLLEQLTSEENCNYVKKLMGFQNVKNRVQPPSISGNE</sequence>
<dbReference type="GO" id="GO:0005737">
    <property type="term" value="C:cytoplasm"/>
    <property type="evidence" value="ECO:0007669"/>
    <property type="project" value="TreeGrafter"/>
</dbReference>
<comment type="caution">
    <text evidence="2">The sequence shown here is derived from an EMBL/GenBank/DDBJ whole genome shotgun (WGS) entry which is preliminary data.</text>
</comment>